<keyword evidence="4" id="KW-0812">Transmembrane</keyword>
<dbReference type="SMART" id="SM00283">
    <property type="entry name" value="MA"/>
    <property type="match status" value="1"/>
</dbReference>
<dbReference type="FunFam" id="1.10.287.950:FF:000001">
    <property type="entry name" value="Methyl-accepting chemotaxis sensory transducer"/>
    <property type="match status" value="1"/>
</dbReference>
<dbReference type="PROSITE" id="PS50885">
    <property type="entry name" value="HAMP"/>
    <property type="match status" value="1"/>
</dbReference>
<gene>
    <name evidence="7" type="ORF">Gferi_23405</name>
</gene>
<evidence type="ECO:0000256" key="2">
    <source>
        <dbReference type="ARBA" id="ARBA00029447"/>
    </source>
</evidence>
<dbReference type="Pfam" id="PF00015">
    <property type="entry name" value="MCPsignal"/>
    <property type="match status" value="1"/>
</dbReference>
<dbReference type="EMBL" id="CP017269">
    <property type="protein sequence ID" value="AOT72230.1"/>
    <property type="molecule type" value="Genomic_DNA"/>
</dbReference>
<dbReference type="OrthoDB" id="1706317at2"/>
<keyword evidence="4" id="KW-1133">Transmembrane helix</keyword>
<dbReference type="AlphaFoldDB" id="A0A1D8GMV4"/>
<evidence type="ECO:0000313" key="7">
    <source>
        <dbReference type="EMBL" id="AOT72230.1"/>
    </source>
</evidence>
<keyword evidence="8" id="KW-1185">Reference proteome</keyword>
<keyword evidence="4" id="KW-0472">Membrane</keyword>
<dbReference type="PANTHER" id="PTHR32089">
    <property type="entry name" value="METHYL-ACCEPTING CHEMOTAXIS PROTEIN MCPB"/>
    <property type="match status" value="1"/>
</dbReference>
<evidence type="ECO:0000259" key="6">
    <source>
        <dbReference type="PROSITE" id="PS50885"/>
    </source>
</evidence>
<dbReference type="SUPFAM" id="SSF58104">
    <property type="entry name" value="Methyl-accepting chemotaxis protein (MCP) signaling domain"/>
    <property type="match status" value="1"/>
</dbReference>
<evidence type="ECO:0000259" key="5">
    <source>
        <dbReference type="PROSITE" id="PS50111"/>
    </source>
</evidence>
<dbReference type="PANTHER" id="PTHR32089:SF112">
    <property type="entry name" value="LYSOZYME-LIKE PROTEIN-RELATED"/>
    <property type="match status" value="1"/>
</dbReference>
<feature type="domain" description="HAMP" evidence="6">
    <location>
        <begin position="301"/>
        <end position="355"/>
    </location>
</feature>
<dbReference type="KEGG" id="gfe:Gferi_23405"/>
<protein>
    <recommendedName>
        <fullName evidence="9">Chemotaxis protein</fullName>
    </recommendedName>
</protein>
<evidence type="ECO:0008006" key="9">
    <source>
        <dbReference type="Google" id="ProtNLM"/>
    </source>
</evidence>
<evidence type="ECO:0000256" key="3">
    <source>
        <dbReference type="PROSITE-ProRule" id="PRU00284"/>
    </source>
</evidence>
<dbReference type="RefSeq" id="WP_069980545.1">
    <property type="nucleotide sequence ID" value="NZ_CP017269.1"/>
</dbReference>
<dbReference type="InterPro" id="IPR003660">
    <property type="entry name" value="HAMP_dom"/>
</dbReference>
<reference evidence="7 8" key="1">
    <citation type="submission" date="2016-09" db="EMBL/GenBank/DDBJ databases">
        <title>Genomic analysis reveals versatility of anaerobic energy metabolism of Geosporobacter ferrireducens IRF9 of phylum Firmicutes.</title>
        <authorList>
            <person name="Kim S.-J."/>
        </authorList>
    </citation>
    <scope>NUCLEOTIDE SEQUENCE [LARGE SCALE GENOMIC DNA]</scope>
    <source>
        <strain evidence="7 8">IRF9</strain>
    </source>
</reference>
<organism evidence="7 8">
    <name type="scientific">Geosporobacter ferrireducens</name>
    <dbReference type="NCBI Taxonomy" id="1424294"/>
    <lineage>
        <taxon>Bacteria</taxon>
        <taxon>Bacillati</taxon>
        <taxon>Bacillota</taxon>
        <taxon>Clostridia</taxon>
        <taxon>Peptostreptococcales</taxon>
        <taxon>Thermotaleaceae</taxon>
        <taxon>Geosporobacter</taxon>
    </lineage>
</organism>
<evidence type="ECO:0000313" key="8">
    <source>
        <dbReference type="Proteomes" id="UP000095743"/>
    </source>
</evidence>
<dbReference type="GO" id="GO:0006935">
    <property type="term" value="P:chemotaxis"/>
    <property type="evidence" value="ECO:0007669"/>
    <property type="project" value="UniProtKB-ARBA"/>
</dbReference>
<dbReference type="Gene3D" id="1.10.287.950">
    <property type="entry name" value="Methyl-accepting chemotaxis protein"/>
    <property type="match status" value="1"/>
</dbReference>
<feature type="transmembrane region" description="Helical" evidence="4">
    <location>
        <begin position="280"/>
        <end position="303"/>
    </location>
</feature>
<dbReference type="PROSITE" id="PS50111">
    <property type="entry name" value="CHEMOTAXIS_TRANSDUC_2"/>
    <property type="match status" value="1"/>
</dbReference>
<dbReference type="InterPro" id="IPR004089">
    <property type="entry name" value="MCPsignal_dom"/>
</dbReference>
<dbReference type="CDD" id="cd11386">
    <property type="entry name" value="MCP_signal"/>
    <property type="match status" value="1"/>
</dbReference>
<evidence type="ECO:0000256" key="1">
    <source>
        <dbReference type="ARBA" id="ARBA00023224"/>
    </source>
</evidence>
<dbReference type="Proteomes" id="UP000095743">
    <property type="component" value="Chromosome"/>
</dbReference>
<dbReference type="CDD" id="cd06225">
    <property type="entry name" value="HAMP"/>
    <property type="match status" value="1"/>
</dbReference>
<evidence type="ECO:0000256" key="4">
    <source>
        <dbReference type="SAM" id="Phobius"/>
    </source>
</evidence>
<name>A0A1D8GMV4_9FIRM</name>
<proteinExistence type="inferred from homology"/>
<dbReference type="GO" id="GO:0016020">
    <property type="term" value="C:membrane"/>
    <property type="evidence" value="ECO:0007669"/>
    <property type="project" value="InterPro"/>
</dbReference>
<dbReference type="GO" id="GO:0007165">
    <property type="term" value="P:signal transduction"/>
    <property type="evidence" value="ECO:0007669"/>
    <property type="project" value="UniProtKB-KW"/>
</dbReference>
<dbReference type="STRING" id="1424294.Gferi_23405"/>
<sequence length="661" mass="73497">MSFKIRDWKIRTKIFAGFMTLVLLFLFVVGQSYLAIADINDNMVPLLLANEEVNKAMLKMRKDEKDFLIRETSNLNYFKEGKSPYLDSFEKNYEIINKNVMLIKANKDVANNAGLVEKLDQILNDAKVYHDSFLKVVDKTKERGFQDYGLEGELRSAVHGIEKSISQPGHLILMLQARRAEKDYFLRRDPNYIVRLDEIAADLKLSLQSSGHTQEVKLLEEYREKFNKVAAIEKEIGLTDDEGLKGEYRKAIHRLEPLLNDTYNDISGMTNKKVENIRKITVTLSLVILIVAVIFSFFIARFITKPIYAANHMLHDIAEGEGDLTKQLSVETKDELGTLAMWFNLFTNKIKEIVALVQSNANTIAESSEELAAATEQANQGIDSIAKEITTITDGLQNNASIVEEATASIQEMASGALIVSQEAEDAVKNSQVVLTAAKHGAEKLAEVVKAIDGVQHSSNNMSTVIGELKESSNRISEIASLITGISEQTNLLALNAAIEAARAGESGKGFAVVADEVRKLAEESKHSADDITTLIKGIENKIKSAYSFTNEEQSMVTTSVKKVNETDLEFKRILRLIEQTTEKISIISQTAKQQSEIASDMARAMDEISSSTQQSAAASQQITSSIQEQVGTFEEIGASIEEMSNISKILREQTNRFKTK</sequence>
<accession>A0A1D8GMV4</accession>
<comment type="similarity">
    <text evidence="2">Belongs to the methyl-accepting chemotaxis (MCP) protein family.</text>
</comment>
<dbReference type="SMART" id="SM00304">
    <property type="entry name" value="HAMP"/>
    <property type="match status" value="1"/>
</dbReference>
<dbReference type="Pfam" id="PF00672">
    <property type="entry name" value="HAMP"/>
    <property type="match status" value="1"/>
</dbReference>
<dbReference type="Gene3D" id="1.10.8.500">
    <property type="entry name" value="HAMP domain in histidine kinase"/>
    <property type="match status" value="1"/>
</dbReference>
<keyword evidence="1 3" id="KW-0807">Transducer</keyword>
<feature type="domain" description="Methyl-accepting transducer" evidence="5">
    <location>
        <begin position="374"/>
        <end position="610"/>
    </location>
</feature>